<dbReference type="PROSITE" id="PS00018">
    <property type="entry name" value="EF_HAND_1"/>
    <property type="match status" value="1"/>
</dbReference>
<evidence type="ECO:0000313" key="1">
    <source>
        <dbReference type="EMBL" id="MEG3182543.1"/>
    </source>
</evidence>
<dbReference type="InterPro" id="IPR011992">
    <property type="entry name" value="EF-hand-dom_pair"/>
</dbReference>
<dbReference type="Gene3D" id="1.10.238.10">
    <property type="entry name" value="EF-hand"/>
    <property type="match status" value="1"/>
</dbReference>
<dbReference type="Proteomes" id="UP001355056">
    <property type="component" value="Unassembled WGS sequence"/>
</dbReference>
<proteinExistence type="predicted"/>
<dbReference type="EMBL" id="JAXGFP010000001">
    <property type="protein sequence ID" value="MEG3182543.1"/>
    <property type="molecule type" value="Genomic_DNA"/>
</dbReference>
<evidence type="ECO:0000313" key="2">
    <source>
        <dbReference type="Proteomes" id="UP001355056"/>
    </source>
</evidence>
<gene>
    <name evidence="1" type="ORF">SNE34_00755</name>
</gene>
<reference evidence="1 2" key="1">
    <citation type="journal article" date="2016" name="Int. J. Syst. Evol. Microbiol.">
        <title>Lysobacter erysipheiresistens sp. nov., an antagonist of powdery mildew, isolated from tobacco-cultivated soil.</title>
        <authorList>
            <person name="Xie B."/>
            <person name="Li T."/>
            <person name="Lin X."/>
            <person name="Wang C.J."/>
            <person name="Chen Y.J."/>
            <person name="Liu W.J."/>
            <person name="Zhao Z.W."/>
        </authorList>
    </citation>
    <scope>NUCLEOTIDE SEQUENCE [LARGE SCALE GENOMIC DNA]</scope>
    <source>
        <strain evidence="1 2">RS-LYSO-3</strain>
    </source>
</reference>
<dbReference type="InterPro" id="IPR018247">
    <property type="entry name" value="EF_Hand_1_Ca_BS"/>
</dbReference>
<sequence length="149" mass="15558">MKITTLPKVAMFTALCAVGGMVHSQEALEGVEPVVPVGPPVVPVAPVGPPAVPVAPVEKIEGVETVTVDTDRGPVVVVSFPVSGNVHESDYNIDFSALDTNDDGYLAREETRAMAARSPAAGNLNQQFAAADVSGDGRLGFLEVIDWVY</sequence>
<organism evidence="1 2">
    <name type="scientific">Novilysobacter erysipheiresistens</name>
    <dbReference type="NCBI Taxonomy" id="1749332"/>
    <lineage>
        <taxon>Bacteria</taxon>
        <taxon>Pseudomonadati</taxon>
        <taxon>Pseudomonadota</taxon>
        <taxon>Gammaproteobacteria</taxon>
        <taxon>Lysobacterales</taxon>
        <taxon>Lysobacteraceae</taxon>
        <taxon>Novilysobacter</taxon>
    </lineage>
</organism>
<dbReference type="RefSeq" id="WP_332613764.1">
    <property type="nucleotide sequence ID" value="NZ_JAXGFP010000001.1"/>
</dbReference>
<accession>A0ABU7YTZ0</accession>
<comment type="caution">
    <text evidence="1">The sequence shown here is derived from an EMBL/GenBank/DDBJ whole genome shotgun (WGS) entry which is preliminary data.</text>
</comment>
<protein>
    <submittedName>
        <fullName evidence="1">EF-hand domain-containing protein</fullName>
    </submittedName>
</protein>
<name>A0ABU7YTZ0_9GAMM</name>
<keyword evidence="2" id="KW-1185">Reference proteome</keyword>
<dbReference type="SUPFAM" id="SSF47473">
    <property type="entry name" value="EF-hand"/>
    <property type="match status" value="1"/>
</dbReference>